<feature type="transmembrane region" description="Helical" evidence="1">
    <location>
        <begin position="65"/>
        <end position="83"/>
    </location>
</feature>
<accession>W4V0Q4</accession>
<evidence type="ECO:0000313" key="3">
    <source>
        <dbReference type="Proteomes" id="UP000019109"/>
    </source>
</evidence>
<name>W4V0Q4_9FIRM</name>
<proteinExistence type="predicted"/>
<reference evidence="2" key="1">
    <citation type="journal article" date="2014" name="Genome Announc.">
        <title>Draft Genome Sequence of Clostridium straminisolvens Strain JCM 21531T, Isolated from a Cellulose-Degrading Bacterial Community.</title>
        <authorList>
            <person name="Yuki M."/>
            <person name="Oshima K."/>
            <person name="Suda W."/>
            <person name="Sakamoto M."/>
            <person name="Kitamura K."/>
            <person name="Iida T."/>
            <person name="Hattori M."/>
            <person name="Ohkuma M."/>
        </authorList>
    </citation>
    <scope>NUCLEOTIDE SEQUENCE [LARGE SCALE GENOMIC DNA]</scope>
    <source>
        <strain evidence="2">JCM 21531</strain>
    </source>
</reference>
<dbReference type="EMBL" id="BAVR01000003">
    <property type="protein sequence ID" value="GAE87065.1"/>
    <property type="molecule type" value="Genomic_DNA"/>
</dbReference>
<organism evidence="2 3">
    <name type="scientific">Acetivibrio straminisolvens JCM 21531</name>
    <dbReference type="NCBI Taxonomy" id="1294263"/>
    <lineage>
        <taxon>Bacteria</taxon>
        <taxon>Bacillati</taxon>
        <taxon>Bacillota</taxon>
        <taxon>Clostridia</taxon>
        <taxon>Eubacteriales</taxon>
        <taxon>Oscillospiraceae</taxon>
        <taxon>Acetivibrio</taxon>
    </lineage>
</organism>
<gene>
    <name evidence="2" type="ORF">JCM21531_407</name>
</gene>
<keyword evidence="1" id="KW-0472">Membrane</keyword>
<evidence type="ECO:0000313" key="2">
    <source>
        <dbReference type="EMBL" id="GAE87065.1"/>
    </source>
</evidence>
<evidence type="ECO:0000256" key="1">
    <source>
        <dbReference type="SAM" id="Phobius"/>
    </source>
</evidence>
<comment type="caution">
    <text evidence="2">The sequence shown here is derived from an EMBL/GenBank/DDBJ whole genome shotgun (WGS) entry which is preliminary data.</text>
</comment>
<keyword evidence="3" id="KW-1185">Reference proteome</keyword>
<protein>
    <submittedName>
        <fullName evidence="2">Uncharacterized protein</fullName>
    </submittedName>
</protein>
<sequence>MGSSIFFTAGPVFTIGTLFAQFYPKKRWIRILNIFAFSTLFYFQEALMLFSGSLTYINWHFTNSIVIDMCIMIILSWFSIVVLDKKEDMS</sequence>
<feature type="transmembrane region" description="Helical" evidence="1">
    <location>
        <begin position="6"/>
        <end position="23"/>
    </location>
</feature>
<keyword evidence="1" id="KW-0812">Transmembrane</keyword>
<dbReference type="AlphaFoldDB" id="W4V0Q4"/>
<keyword evidence="1" id="KW-1133">Transmembrane helix</keyword>
<feature type="transmembrane region" description="Helical" evidence="1">
    <location>
        <begin position="35"/>
        <end position="59"/>
    </location>
</feature>
<dbReference type="Proteomes" id="UP000019109">
    <property type="component" value="Unassembled WGS sequence"/>
</dbReference>
<dbReference type="STRING" id="1294263.JCM21531_407"/>